<gene>
    <name evidence="1" type="ORF">S01H4_31324</name>
</gene>
<evidence type="ECO:0008006" key="2">
    <source>
        <dbReference type="Google" id="ProtNLM"/>
    </source>
</evidence>
<dbReference type="EMBL" id="BART01016262">
    <property type="protein sequence ID" value="GAG79487.1"/>
    <property type="molecule type" value="Genomic_DNA"/>
</dbReference>
<feature type="non-terminal residue" evidence="1">
    <location>
        <position position="1"/>
    </location>
</feature>
<comment type="caution">
    <text evidence="1">The sequence shown here is derived from an EMBL/GenBank/DDBJ whole genome shotgun (WGS) entry which is preliminary data.</text>
</comment>
<organism evidence="1">
    <name type="scientific">marine sediment metagenome</name>
    <dbReference type="NCBI Taxonomy" id="412755"/>
    <lineage>
        <taxon>unclassified sequences</taxon>
        <taxon>metagenomes</taxon>
        <taxon>ecological metagenomes</taxon>
    </lineage>
</organism>
<proteinExistence type="predicted"/>
<protein>
    <recommendedName>
        <fullName evidence="2">Glycosyl transferase family 1 domain-containing protein</fullName>
    </recommendedName>
</protein>
<evidence type="ECO:0000313" key="1">
    <source>
        <dbReference type="EMBL" id="GAG79487.1"/>
    </source>
</evidence>
<name>X1BE78_9ZZZZ</name>
<dbReference type="SUPFAM" id="SSF53756">
    <property type="entry name" value="UDP-Glycosyltransferase/glycogen phosphorylase"/>
    <property type="match status" value="1"/>
</dbReference>
<reference evidence="1" key="1">
    <citation type="journal article" date="2014" name="Front. Microbiol.">
        <title>High frequency of phylogenetically diverse reductive dehalogenase-homologous genes in deep subseafloor sedimentary metagenomes.</title>
        <authorList>
            <person name="Kawai M."/>
            <person name="Futagami T."/>
            <person name="Toyoda A."/>
            <person name="Takaki Y."/>
            <person name="Nishi S."/>
            <person name="Hori S."/>
            <person name="Arai W."/>
            <person name="Tsubouchi T."/>
            <person name="Morono Y."/>
            <person name="Uchiyama I."/>
            <person name="Ito T."/>
            <person name="Fujiyama A."/>
            <person name="Inagaki F."/>
            <person name="Takami H."/>
        </authorList>
    </citation>
    <scope>NUCLEOTIDE SEQUENCE</scope>
    <source>
        <strain evidence="1">Expedition CK06-06</strain>
    </source>
</reference>
<dbReference type="AlphaFoldDB" id="X1BE78"/>
<accession>X1BE78</accession>
<dbReference type="Gene3D" id="3.40.50.2000">
    <property type="entry name" value="Glycogen Phosphorylase B"/>
    <property type="match status" value="1"/>
</dbReference>
<sequence>LACGTPIVSTTLEDFSTNEWKKLGKIPRDEKDTVRCVSEMLDNAKPFKNCREVAKKYYDWENIIRRTVEVYDRLFEKYYGRK</sequence>